<evidence type="ECO:0000313" key="3">
    <source>
        <dbReference type="Proteomes" id="UP000692954"/>
    </source>
</evidence>
<organism evidence="2 3">
    <name type="scientific">Paramecium sonneborni</name>
    <dbReference type="NCBI Taxonomy" id="65129"/>
    <lineage>
        <taxon>Eukaryota</taxon>
        <taxon>Sar</taxon>
        <taxon>Alveolata</taxon>
        <taxon>Ciliophora</taxon>
        <taxon>Intramacronucleata</taxon>
        <taxon>Oligohymenophorea</taxon>
        <taxon>Peniculida</taxon>
        <taxon>Parameciidae</taxon>
        <taxon>Paramecium</taxon>
    </lineage>
</organism>
<dbReference type="EMBL" id="CAJJDN010000023">
    <property type="protein sequence ID" value="CAD8067969.1"/>
    <property type="molecule type" value="Genomic_DNA"/>
</dbReference>
<protein>
    <submittedName>
        <fullName evidence="2">Uncharacterized protein</fullName>
    </submittedName>
</protein>
<dbReference type="OrthoDB" id="315669at2759"/>
<sequence length="338" mass="39913">MFYKTNLLSPNRTQSPIIVHKQSISQVNNPLLSQQQYQPQTYYTSSRTTPMKNIEQKFEAIKQNITIPTQSQYSPERNKTVISNDFELQVLRNEITFRDQKIVALQKTLDQSNDDRIRLRSALEQKSNSCVNKEREIAKLLATIHQMEFKKNESQIIKDLQLQIETLKTFIQENYLDKQNAKNDDTNNFKAKIGVLQQQLTKQINQNQSLQQYLKELINQNKELSLKYTEKCIECQKLEMQLDQIQILQNEIKGKEEEIQILKGELNNDIISNRTKEQSAIDQQNEIQKFLIQIKQQYLEDSPKRDTDNQDSMNIYQHIYSFQSTDDFNKVEIQKINK</sequence>
<evidence type="ECO:0000256" key="1">
    <source>
        <dbReference type="SAM" id="Coils"/>
    </source>
</evidence>
<gene>
    <name evidence="2" type="ORF">PSON_ATCC_30995.1.T0230306</name>
</gene>
<accession>A0A8S1LMB5</accession>
<dbReference type="Proteomes" id="UP000692954">
    <property type="component" value="Unassembled WGS sequence"/>
</dbReference>
<evidence type="ECO:0000313" key="2">
    <source>
        <dbReference type="EMBL" id="CAD8067969.1"/>
    </source>
</evidence>
<proteinExistence type="predicted"/>
<reference evidence="2" key="1">
    <citation type="submission" date="2021-01" db="EMBL/GenBank/DDBJ databases">
        <authorList>
            <consortium name="Genoscope - CEA"/>
            <person name="William W."/>
        </authorList>
    </citation>
    <scope>NUCLEOTIDE SEQUENCE</scope>
</reference>
<feature type="coiled-coil region" evidence="1">
    <location>
        <begin position="200"/>
        <end position="265"/>
    </location>
</feature>
<comment type="caution">
    <text evidence="2">The sequence shown here is derived from an EMBL/GenBank/DDBJ whole genome shotgun (WGS) entry which is preliminary data.</text>
</comment>
<keyword evidence="3" id="KW-1185">Reference proteome</keyword>
<name>A0A8S1LMB5_9CILI</name>
<dbReference type="AlphaFoldDB" id="A0A8S1LMB5"/>
<keyword evidence="1" id="KW-0175">Coiled coil</keyword>